<evidence type="ECO:0000313" key="1">
    <source>
        <dbReference type="EMBL" id="CDL84718.1"/>
    </source>
</evidence>
<organism evidence="1 2">
    <name type="scientific">Xenorhabdus szentirmaii DSM 16338</name>
    <dbReference type="NCBI Taxonomy" id="1427518"/>
    <lineage>
        <taxon>Bacteria</taxon>
        <taxon>Pseudomonadati</taxon>
        <taxon>Pseudomonadota</taxon>
        <taxon>Gammaproteobacteria</taxon>
        <taxon>Enterobacterales</taxon>
        <taxon>Morganellaceae</taxon>
        <taxon>Xenorhabdus</taxon>
    </lineage>
</organism>
<comment type="caution">
    <text evidence="1">The sequence shown here is derived from an EMBL/GenBank/DDBJ whole genome shotgun (WGS) entry which is preliminary data.</text>
</comment>
<gene>
    <name evidence="1" type="ORF">XSR1_50120</name>
</gene>
<dbReference type="EMBL" id="CBXF010000110">
    <property type="protein sequence ID" value="CDL84718.1"/>
    <property type="molecule type" value="Genomic_DNA"/>
</dbReference>
<reference evidence="1" key="1">
    <citation type="submission" date="2013-11" db="EMBL/GenBank/DDBJ databases">
        <title>Draft genome sequence and annotation of the entomopathogenic bacteria, Xenorhabdus cabanillasi strain JM26 and Xenorhabdus szentirmai strain DSM 16338.</title>
        <authorList>
            <person name="Gualtieri M."/>
            <person name="Ogier J.C."/>
            <person name="Pages S."/>
            <person name="Givaudan A."/>
            <person name="Gaudriault S."/>
        </authorList>
    </citation>
    <scope>NUCLEOTIDE SEQUENCE [LARGE SCALE GENOMIC DNA]</scope>
    <source>
        <strain evidence="1">DSM 16338</strain>
    </source>
</reference>
<dbReference type="AlphaFoldDB" id="W1J3R8"/>
<accession>W1J3R8</accession>
<evidence type="ECO:0000313" key="2">
    <source>
        <dbReference type="Proteomes" id="UP000019202"/>
    </source>
</evidence>
<proteinExistence type="predicted"/>
<protein>
    <submittedName>
        <fullName evidence="1">Uncharacterized protein</fullName>
    </submittedName>
</protein>
<dbReference type="STRING" id="1427518.XSR1_50120"/>
<name>W1J3R8_9GAMM</name>
<keyword evidence="2" id="KW-1185">Reference proteome</keyword>
<sequence>MCGLNVGKEMENTDKVLAELVNKALSGFDGLNEFGQGPFPIVIEQLIRWHLWINSISFILFPELEGKWNYLTQKILMISLLK</sequence>
<dbReference type="Proteomes" id="UP000019202">
    <property type="component" value="Unassembled WGS sequence"/>
</dbReference>